<evidence type="ECO:0000259" key="10">
    <source>
        <dbReference type="PROSITE" id="PS51465"/>
    </source>
</evidence>
<evidence type="ECO:0000256" key="7">
    <source>
        <dbReference type="ARBA" id="ARBA00023157"/>
    </source>
</evidence>
<evidence type="ECO:0000256" key="2">
    <source>
        <dbReference type="ARBA" id="ARBA00009657"/>
    </source>
</evidence>
<evidence type="ECO:0000313" key="12">
    <source>
        <dbReference type="Proteomes" id="UP001158576"/>
    </source>
</evidence>
<evidence type="ECO:0000256" key="6">
    <source>
        <dbReference type="ARBA" id="ARBA00023136"/>
    </source>
</evidence>
<dbReference type="PANTHER" id="PTHR11388">
    <property type="entry name" value="ORGANIC ANION TRANSPORTER"/>
    <property type="match status" value="1"/>
</dbReference>
<dbReference type="CDD" id="cd17336">
    <property type="entry name" value="MFS_SLCO_OATP"/>
    <property type="match status" value="1"/>
</dbReference>
<dbReference type="EMBL" id="OU015566">
    <property type="protein sequence ID" value="CAG5102638.1"/>
    <property type="molecule type" value="Genomic_DNA"/>
</dbReference>
<keyword evidence="8" id="KW-0813">Transport</keyword>
<feature type="region of interest" description="Disordered" evidence="9">
    <location>
        <begin position="653"/>
        <end position="679"/>
    </location>
</feature>
<evidence type="ECO:0000256" key="8">
    <source>
        <dbReference type="RuleBase" id="RU362056"/>
    </source>
</evidence>
<evidence type="ECO:0000256" key="4">
    <source>
        <dbReference type="ARBA" id="ARBA00022692"/>
    </source>
</evidence>
<dbReference type="PROSITE" id="PS51465">
    <property type="entry name" value="KAZAL_2"/>
    <property type="match status" value="1"/>
</dbReference>
<proteinExistence type="inferred from homology"/>
<accession>A0ABN7SJP1</accession>
<feature type="transmembrane region" description="Helical" evidence="8">
    <location>
        <begin position="538"/>
        <end position="562"/>
    </location>
</feature>
<keyword evidence="6 8" id="KW-0472">Membrane</keyword>
<feature type="transmembrane region" description="Helical" evidence="8">
    <location>
        <begin position="254"/>
        <end position="275"/>
    </location>
</feature>
<dbReference type="Proteomes" id="UP001158576">
    <property type="component" value="Chromosome 1"/>
</dbReference>
<gene>
    <name evidence="11" type="ORF">OKIOD_LOCUS9160</name>
</gene>
<keyword evidence="5 8" id="KW-1133">Transmembrane helix</keyword>
<feature type="transmembrane region" description="Helical" evidence="8">
    <location>
        <begin position="387"/>
        <end position="405"/>
    </location>
</feature>
<dbReference type="NCBIfam" id="TIGR00805">
    <property type="entry name" value="oat"/>
    <property type="match status" value="1"/>
</dbReference>
<feature type="transmembrane region" description="Helical" evidence="8">
    <location>
        <begin position="111"/>
        <end position="130"/>
    </location>
</feature>
<comment type="caution">
    <text evidence="8">Lacks conserved residue(s) required for the propagation of feature annotation.</text>
</comment>
<protein>
    <recommendedName>
        <fullName evidence="8">Solute carrier organic anion transporter family member</fullName>
    </recommendedName>
</protein>
<evidence type="ECO:0000256" key="5">
    <source>
        <dbReference type="ARBA" id="ARBA00022989"/>
    </source>
</evidence>
<feature type="transmembrane region" description="Helical" evidence="8">
    <location>
        <begin position="42"/>
        <end position="66"/>
    </location>
</feature>
<feature type="transmembrane region" description="Helical" evidence="8">
    <location>
        <begin position="353"/>
        <end position="375"/>
    </location>
</feature>
<feature type="transmembrane region" description="Helical" evidence="8">
    <location>
        <begin position="574"/>
        <end position="595"/>
    </location>
</feature>
<name>A0ABN7SJP1_OIKDI</name>
<comment type="similarity">
    <text evidence="2 8">Belongs to the organo anion transporter (TC 2.A.60) family.</text>
</comment>
<dbReference type="InterPro" id="IPR002350">
    <property type="entry name" value="Kazal_dom"/>
</dbReference>
<feature type="domain" description="Kazal-like" evidence="10">
    <location>
        <begin position="443"/>
        <end position="511"/>
    </location>
</feature>
<organism evidence="11 12">
    <name type="scientific">Oikopleura dioica</name>
    <name type="common">Tunicate</name>
    <dbReference type="NCBI Taxonomy" id="34765"/>
    <lineage>
        <taxon>Eukaryota</taxon>
        <taxon>Metazoa</taxon>
        <taxon>Chordata</taxon>
        <taxon>Tunicata</taxon>
        <taxon>Appendicularia</taxon>
        <taxon>Copelata</taxon>
        <taxon>Oikopleuridae</taxon>
        <taxon>Oikopleura</taxon>
    </lineage>
</organism>
<dbReference type="InterPro" id="IPR004156">
    <property type="entry name" value="OATP"/>
</dbReference>
<feature type="compositionally biased region" description="Basic and acidic residues" evidence="9">
    <location>
        <begin position="663"/>
        <end position="679"/>
    </location>
</feature>
<dbReference type="InterPro" id="IPR036259">
    <property type="entry name" value="MFS_trans_sf"/>
</dbReference>
<keyword evidence="8" id="KW-0406">Ion transport</keyword>
<feature type="transmembrane region" description="Helical" evidence="8">
    <location>
        <begin position="78"/>
        <end position="99"/>
    </location>
</feature>
<comment type="subcellular location">
    <subcellularLocation>
        <location evidence="1 8">Cell membrane</location>
        <topology evidence="1 8">Multi-pass membrane protein</topology>
    </subcellularLocation>
</comment>
<keyword evidence="12" id="KW-1185">Reference proteome</keyword>
<keyword evidence="7" id="KW-1015">Disulfide bond</keyword>
<dbReference type="Gene3D" id="1.20.1250.20">
    <property type="entry name" value="MFS general substrate transporter like domains"/>
    <property type="match status" value="2"/>
</dbReference>
<reference evidence="11 12" key="1">
    <citation type="submission" date="2021-04" db="EMBL/GenBank/DDBJ databases">
        <authorList>
            <person name="Bliznina A."/>
        </authorList>
    </citation>
    <scope>NUCLEOTIDE SEQUENCE [LARGE SCALE GENOMIC DNA]</scope>
</reference>
<evidence type="ECO:0000256" key="1">
    <source>
        <dbReference type="ARBA" id="ARBA00004651"/>
    </source>
</evidence>
<evidence type="ECO:0000256" key="9">
    <source>
        <dbReference type="SAM" id="MobiDB-lite"/>
    </source>
</evidence>
<dbReference type="SUPFAM" id="SSF103473">
    <property type="entry name" value="MFS general substrate transporter"/>
    <property type="match status" value="1"/>
</dbReference>
<dbReference type="PANTHER" id="PTHR11388:SF100">
    <property type="entry name" value="SOLUTE CARRIER ORGANIC ANION TRANSPORTER FAMILY MEMBER 4A1"/>
    <property type="match status" value="1"/>
</dbReference>
<dbReference type="Pfam" id="PF03137">
    <property type="entry name" value="OATP"/>
    <property type="match status" value="1"/>
</dbReference>
<keyword evidence="4 8" id="KW-0812">Transmembrane</keyword>
<feature type="transmembrane region" description="Helical" evidence="8">
    <location>
        <begin position="207"/>
        <end position="234"/>
    </location>
</feature>
<feature type="transmembrane region" description="Helical" evidence="8">
    <location>
        <begin position="168"/>
        <end position="195"/>
    </location>
</feature>
<evidence type="ECO:0000313" key="11">
    <source>
        <dbReference type="EMBL" id="CAG5102638.1"/>
    </source>
</evidence>
<sequence>MEKEEEKKKDDFGEQDEGPYSCLPEKNAPCYGKIECVNKIGVFTFFLCLAVLLQCGVNFGLIPICVSTLEKRFGFESWMTGFMIVFSEIAFVASAVTITKSWTATVGVKNCVCMVILGFGCIFYSLPHFLTDNYSYPGMNNSASDGDDFEFCVDEPLECVENEQNLQWWLAMFVLGQIFIGIGSVPLHTVSMAFIETSCPPGKGAIYFALVRACTALGPLVGYLGGAISLSTWVDFDTVEKPDNIEPGEPQWVGAWWPGILAAGIGCIFVGPFFFGFPRQIPGTAEIKKKRVVEIEDGDSSAGEANLMSVVKNPIFLLCSFGSAFDAPVKTGLMNFGPKIIEVRFHVTAANSAVASGIVCVPGALLGSIFGGVVIKCMKLSGRGIMIFSTIAATLAAFFYAWSAFLSCGQPELVGVTSPYPNNVFVQQESVSHFGLFDHPSNYSVKNECNDDCHCIERYYFPTCIGKEDPVTKQFVGKTYFSPCHAGCAESQTMPPDEDNPDGYEMYFNCACAGPEEYGYMKACDKEQEEEDECSAQYLQMLIISFFTIFFEFLTDVTAPIAILRAVGTENKGLALGLMWVIIKAFGNCWAPIVAGKFMDKSCVIWSTTECAGMLSLPLTFKIINIFLYALAAYKFQELQKPEDGKFDKIEKEESALENPSFEEEKKKEEPKEEEMANF</sequence>
<keyword evidence="3" id="KW-1003">Cell membrane</keyword>
<evidence type="ECO:0000256" key="3">
    <source>
        <dbReference type="ARBA" id="ARBA00022475"/>
    </source>
</evidence>